<proteinExistence type="predicted"/>
<accession>A0ACC1T5U7</accession>
<evidence type="ECO:0000313" key="2">
    <source>
        <dbReference type="Proteomes" id="UP001148662"/>
    </source>
</evidence>
<keyword evidence="2" id="KW-1185">Reference proteome</keyword>
<name>A0ACC1T5U7_9APHY</name>
<dbReference type="EMBL" id="JANHOG010000526">
    <property type="protein sequence ID" value="KAJ3553546.1"/>
    <property type="molecule type" value="Genomic_DNA"/>
</dbReference>
<reference evidence="1" key="1">
    <citation type="submission" date="2022-07" db="EMBL/GenBank/DDBJ databases">
        <title>Genome Sequence of Phlebia brevispora.</title>
        <authorList>
            <person name="Buettner E."/>
        </authorList>
    </citation>
    <scope>NUCLEOTIDE SEQUENCE</scope>
    <source>
        <strain evidence="1">MPL23</strain>
    </source>
</reference>
<dbReference type="Proteomes" id="UP001148662">
    <property type="component" value="Unassembled WGS sequence"/>
</dbReference>
<gene>
    <name evidence="1" type="ORF">NM688_g3552</name>
</gene>
<organism evidence="1 2">
    <name type="scientific">Phlebia brevispora</name>
    <dbReference type="NCBI Taxonomy" id="194682"/>
    <lineage>
        <taxon>Eukaryota</taxon>
        <taxon>Fungi</taxon>
        <taxon>Dikarya</taxon>
        <taxon>Basidiomycota</taxon>
        <taxon>Agaricomycotina</taxon>
        <taxon>Agaricomycetes</taxon>
        <taxon>Polyporales</taxon>
        <taxon>Meruliaceae</taxon>
        <taxon>Phlebia</taxon>
    </lineage>
</organism>
<comment type="caution">
    <text evidence="1">The sequence shown here is derived from an EMBL/GenBank/DDBJ whole genome shotgun (WGS) entry which is preliminary data.</text>
</comment>
<evidence type="ECO:0000313" key="1">
    <source>
        <dbReference type="EMBL" id="KAJ3553546.1"/>
    </source>
</evidence>
<protein>
    <submittedName>
        <fullName evidence="1">Uncharacterized protein</fullName>
    </submittedName>
</protein>
<sequence>MLITFFRGLVIVIAFWVFWRIMRSYIVRSPLDNIPGPSSSSLWRGNMPEVFGRHGWEFQDEIDKAGRPIARITGMFNKPALYVYDPKALHHIIVKDQHVFQRTPWNVAIIGLTLGRGLLGTTDELHRKQRKMLNPVFSINHMRHMTPLFYQTAHRLRKALASQLGGPNNQEIDMLKWMGRTALELIGQGGLGCSFDPLLTDMHNSFGEALKAFLPALGRCLNYRMLAHHHTKFGPASLRRKIVDLVPDPNLQELKDVVDIMDMRSKEILESKRAALRAGDEAVKKQVGEGKDIMSILLRANMSTSEDKLSEEELIAQMTSLVLAATDTTSNALSRTLELLSKYPDVQAKLRAEILQAGQSQDIPYDQLVELPYLDAICRETLRLYPPVQIASREPRHDIVLPFSEPIVGIDGTTMNEVVVPKGTTIIVAIRSCNRNKRIWGEDAWEWKPERWLGSVPSAVKEARVPGIYANLMTFLGGGHSCIGFKFSQLEMKVVLAVLITSFERSPDDEYELVCLMSAANRDDPTAMVLETREHPWDQKSWPEYFNPDSELYNLLLINKASAVRVACYALPSTEMEHWLQGSYVFAHDSSNPSRHWVHKPLGFEGMFSTLSLVFLISAISYVLWRIVRRYVVKSPLDNIGGPPSRSVWRGNMPQLFGRHGWQFQDEIDKAGRPIARITGMFNKPALYVFDPKALQHIIVKDQNVFQRAPWNVALLGLTLGRGLLGTTGETHRKQRKMLVPVFSVNHMRQLTPIFYETAHRLRKVISSQLEGGNYREIDMLEWMGRTTLELIGQGGLGYSFDPLVADTHNVFEETLKEFSPALGRCLDYRMLADHHTKFGPASLRRMIVNFVPDPNLQELKHIVDVMDLRSKEIIEGKRTALRAGDEDIKQQVEERSNIIGTLLSANISTSPEDKLSEEELIGQMTTLIFAASDTTSNALSRTLDLLTKYPHVQDRLRAEVLEAGQGQDIPYDKLVALPYLDAVCRETLRLYPPVQPQEDIILPLSEPVKGIDGTMITEVFVPKGTTIIVGMRSCNRNKRIWGEDVLEWKPERWLDSVPSAVKEAKIPGVYANLMTFLGGPNSCIGFKFSQLEMKVVLAVLISTVKFASTGKEVYWNTGSVSYPTIGRESRKACIPLKVQLLSG</sequence>